<dbReference type="Gene3D" id="3.20.20.190">
    <property type="entry name" value="Phosphatidylinositol (PI) phosphodiesterase"/>
    <property type="match status" value="1"/>
</dbReference>
<dbReference type="PROSITE" id="PS50007">
    <property type="entry name" value="PIPLC_X_DOMAIN"/>
    <property type="match status" value="1"/>
</dbReference>
<dbReference type="EMBL" id="JABSNW010000008">
    <property type="protein sequence ID" value="KAL2885196.1"/>
    <property type="molecule type" value="Genomic_DNA"/>
</dbReference>
<feature type="domain" description="Phosphatidylinositol-specific phospholipase C X" evidence="2">
    <location>
        <begin position="45"/>
        <end position="194"/>
    </location>
</feature>
<evidence type="ECO:0000259" key="2">
    <source>
        <dbReference type="SMART" id="SM00148"/>
    </source>
</evidence>
<sequence length="335" mass="37259">MRFSFFTTLSFLTLSHAGSLGKINDDWSFDVNLGQQADWMANIADDTPLSSMTIPGTHNSMTYKFEDGLMRAQNVPLDLQLTGGIRYIDVTCKDEDNELMVYHGHVNTRHSFRNVLRAIIDFLEDHPGETIILRIQQGGIFGDSEAFVKSIGRYLITKSEFGDELNKYIYSRDPDDTTPPTIGKLRGKVLILQDFETSPPGLFGLPWDSQTVSAYHRKVSAGGFFLDSKWASVKENLDQAPRPAPPPGSNKLYITHTTASVGVSPINIAARNSPDAGMNRLLGEYLKGYRGYGYGIVVMDFPGQALVGKIIEFNNHYRVFKLTNRPPNGKVINSA</sequence>
<dbReference type="SMART" id="SM00148">
    <property type="entry name" value="PLCXc"/>
    <property type="match status" value="1"/>
</dbReference>
<dbReference type="RefSeq" id="XP_070856376.1">
    <property type="nucleotide sequence ID" value="XM_071001472.1"/>
</dbReference>
<dbReference type="InterPro" id="IPR051057">
    <property type="entry name" value="PI-PLC_domain"/>
</dbReference>
<dbReference type="Proteomes" id="UP001610728">
    <property type="component" value="Unassembled WGS sequence"/>
</dbReference>
<feature type="signal peptide" evidence="1">
    <location>
        <begin position="1"/>
        <end position="17"/>
    </location>
</feature>
<evidence type="ECO:0000313" key="4">
    <source>
        <dbReference type="Proteomes" id="UP001610728"/>
    </source>
</evidence>
<dbReference type="GeneID" id="98120882"/>
<protein>
    <submittedName>
        <fullName evidence="3">1-phosphatidylinositol phosphodiesterase</fullName>
    </submittedName>
</protein>
<evidence type="ECO:0000313" key="3">
    <source>
        <dbReference type="EMBL" id="KAL2885196.1"/>
    </source>
</evidence>
<dbReference type="Pfam" id="PF00388">
    <property type="entry name" value="PI-PLC-X"/>
    <property type="match status" value="1"/>
</dbReference>
<dbReference type="PANTHER" id="PTHR13593">
    <property type="match status" value="1"/>
</dbReference>
<keyword evidence="4" id="KW-1185">Reference proteome</keyword>
<accession>A0ABR4MAA3</accession>
<organism evidence="3 4">
    <name type="scientific">Ceratocystis lukuohia</name>
    <dbReference type="NCBI Taxonomy" id="2019550"/>
    <lineage>
        <taxon>Eukaryota</taxon>
        <taxon>Fungi</taxon>
        <taxon>Dikarya</taxon>
        <taxon>Ascomycota</taxon>
        <taxon>Pezizomycotina</taxon>
        <taxon>Sordariomycetes</taxon>
        <taxon>Hypocreomycetidae</taxon>
        <taxon>Microascales</taxon>
        <taxon>Ceratocystidaceae</taxon>
        <taxon>Ceratocystis</taxon>
    </lineage>
</organism>
<dbReference type="SUPFAM" id="SSF51695">
    <property type="entry name" value="PLC-like phosphodiesterases"/>
    <property type="match status" value="1"/>
</dbReference>
<feature type="chain" id="PRO_5046460875" evidence="1">
    <location>
        <begin position="18"/>
        <end position="335"/>
    </location>
</feature>
<name>A0ABR4MAA3_9PEZI</name>
<dbReference type="InterPro" id="IPR000909">
    <property type="entry name" value="PLipase_C_PInositol-sp_X_dom"/>
</dbReference>
<reference evidence="3 4" key="1">
    <citation type="submission" date="2020-05" db="EMBL/GenBank/DDBJ databases">
        <title>Ceratocystis lukuohia genome.</title>
        <authorList>
            <person name="Harrington T.C."/>
            <person name="Kim K."/>
            <person name="Mayers C.G."/>
        </authorList>
    </citation>
    <scope>NUCLEOTIDE SEQUENCE [LARGE SCALE GENOMIC DNA]</scope>
    <source>
        <strain evidence="3 4">C4212</strain>
    </source>
</reference>
<evidence type="ECO:0000256" key="1">
    <source>
        <dbReference type="SAM" id="SignalP"/>
    </source>
</evidence>
<proteinExistence type="predicted"/>
<keyword evidence="1" id="KW-0732">Signal</keyword>
<dbReference type="PANTHER" id="PTHR13593:SF113">
    <property type="entry name" value="SI:DKEY-266F7.9"/>
    <property type="match status" value="1"/>
</dbReference>
<comment type="caution">
    <text evidence="3">The sequence shown here is derived from an EMBL/GenBank/DDBJ whole genome shotgun (WGS) entry which is preliminary data.</text>
</comment>
<dbReference type="InterPro" id="IPR017946">
    <property type="entry name" value="PLC-like_Pdiesterase_TIM-brl"/>
</dbReference>
<gene>
    <name evidence="3" type="ORF">HOO65_080146</name>
</gene>